<dbReference type="EMBL" id="KQ983012">
    <property type="protein sequence ID" value="KYQ48247.1"/>
    <property type="molecule type" value="Genomic_DNA"/>
</dbReference>
<proteinExistence type="predicted"/>
<organism evidence="1 2">
    <name type="scientific">Mycetomoellerius zeteki</name>
    <dbReference type="NCBI Taxonomy" id="64791"/>
    <lineage>
        <taxon>Eukaryota</taxon>
        <taxon>Metazoa</taxon>
        <taxon>Ecdysozoa</taxon>
        <taxon>Arthropoda</taxon>
        <taxon>Hexapoda</taxon>
        <taxon>Insecta</taxon>
        <taxon>Pterygota</taxon>
        <taxon>Neoptera</taxon>
        <taxon>Endopterygota</taxon>
        <taxon>Hymenoptera</taxon>
        <taxon>Apocrita</taxon>
        <taxon>Aculeata</taxon>
        <taxon>Formicoidea</taxon>
        <taxon>Formicidae</taxon>
        <taxon>Myrmicinae</taxon>
        <taxon>Mycetomoellerius</taxon>
    </lineage>
</organism>
<evidence type="ECO:0000313" key="1">
    <source>
        <dbReference type="EMBL" id="KYQ48247.1"/>
    </source>
</evidence>
<dbReference type="AlphaFoldDB" id="A0A151WKB5"/>
<sequence>MPEIPNSIPVGTKIFTLVSPKDIENGLRDPYLKHLSKNPPFGTGIKIVGPICSWQMNNQSAHHKHMREV</sequence>
<keyword evidence="2" id="KW-1185">Reference proteome</keyword>
<name>A0A151WKB5_9HYME</name>
<accession>A0A151WKB5</accession>
<evidence type="ECO:0000313" key="2">
    <source>
        <dbReference type="Proteomes" id="UP000075809"/>
    </source>
</evidence>
<reference evidence="1 2" key="1">
    <citation type="submission" date="2015-09" db="EMBL/GenBank/DDBJ databases">
        <title>Trachymyrmex zeteki WGS genome.</title>
        <authorList>
            <person name="Nygaard S."/>
            <person name="Hu H."/>
            <person name="Boomsma J."/>
            <person name="Zhang G."/>
        </authorList>
    </citation>
    <scope>NUCLEOTIDE SEQUENCE [LARGE SCALE GENOMIC DNA]</scope>
    <source>
        <strain evidence="1">Tzet28-1</strain>
        <tissue evidence="1">Whole body</tissue>
    </source>
</reference>
<protein>
    <submittedName>
        <fullName evidence="1">Uncharacterized protein</fullName>
    </submittedName>
</protein>
<gene>
    <name evidence="1" type="ORF">ALC60_12575</name>
</gene>
<dbReference type="Proteomes" id="UP000075809">
    <property type="component" value="Unassembled WGS sequence"/>
</dbReference>